<keyword evidence="3" id="KW-1185">Reference proteome</keyword>
<reference evidence="2 3" key="1">
    <citation type="journal article" date="2022" name="Nat. Ecol. Evol.">
        <title>A masculinizing supergene underlies an exaggerated male reproductive morph in a spider.</title>
        <authorList>
            <person name="Hendrickx F."/>
            <person name="De Corte Z."/>
            <person name="Sonet G."/>
            <person name="Van Belleghem S.M."/>
            <person name="Kostlbacher S."/>
            <person name="Vangestel C."/>
        </authorList>
    </citation>
    <scope>NUCLEOTIDE SEQUENCE [LARGE SCALE GENOMIC DNA]</scope>
    <source>
        <strain evidence="2">W744_W776</strain>
    </source>
</reference>
<evidence type="ECO:0000313" key="2">
    <source>
        <dbReference type="EMBL" id="KAG8192314.1"/>
    </source>
</evidence>
<feature type="transmembrane region" description="Helical" evidence="1">
    <location>
        <begin position="21"/>
        <end position="41"/>
    </location>
</feature>
<name>A0AAV6V6H9_9ARAC</name>
<comment type="caution">
    <text evidence="2">The sequence shown here is derived from an EMBL/GenBank/DDBJ whole genome shotgun (WGS) entry which is preliminary data.</text>
</comment>
<gene>
    <name evidence="2" type="ORF">JTE90_002135</name>
</gene>
<dbReference type="AlphaFoldDB" id="A0AAV6V6H9"/>
<evidence type="ECO:0000256" key="1">
    <source>
        <dbReference type="SAM" id="Phobius"/>
    </source>
</evidence>
<keyword evidence="1" id="KW-0812">Transmembrane</keyword>
<keyword evidence="1" id="KW-1133">Transmembrane helix</keyword>
<sequence length="82" mass="9510">MRQTTLGKPETKHAILMFRRMILRWICLMCDSRMGVIYFGGDMMKHVKHVGNHETNDVGQARDKTCHSDVPTDHFAMNILHV</sequence>
<keyword evidence="1" id="KW-0472">Membrane</keyword>
<proteinExistence type="predicted"/>
<organism evidence="2 3">
    <name type="scientific">Oedothorax gibbosus</name>
    <dbReference type="NCBI Taxonomy" id="931172"/>
    <lineage>
        <taxon>Eukaryota</taxon>
        <taxon>Metazoa</taxon>
        <taxon>Ecdysozoa</taxon>
        <taxon>Arthropoda</taxon>
        <taxon>Chelicerata</taxon>
        <taxon>Arachnida</taxon>
        <taxon>Araneae</taxon>
        <taxon>Araneomorphae</taxon>
        <taxon>Entelegynae</taxon>
        <taxon>Araneoidea</taxon>
        <taxon>Linyphiidae</taxon>
        <taxon>Erigoninae</taxon>
        <taxon>Oedothorax</taxon>
    </lineage>
</organism>
<evidence type="ECO:0000313" key="3">
    <source>
        <dbReference type="Proteomes" id="UP000827092"/>
    </source>
</evidence>
<dbReference type="EMBL" id="JAFNEN010000141">
    <property type="protein sequence ID" value="KAG8192314.1"/>
    <property type="molecule type" value="Genomic_DNA"/>
</dbReference>
<evidence type="ECO:0008006" key="4">
    <source>
        <dbReference type="Google" id="ProtNLM"/>
    </source>
</evidence>
<accession>A0AAV6V6H9</accession>
<protein>
    <recommendedName>
        <fullName evidence="4">CRIB domain-containing protein</fullName>
    </recommendedName>
</protein>
<dbReference type="Proteomes" id="UP000827092">
    <property type="component" value="Unassembled WGS sequence"/>
</dbReference>